<dbReference type="GeneID" id="25315016"/>
<dbReference type="EMBL" id="LASV01000105">
    <property type="protein sequence ID" value="KKA23306.1"/>
    <property type="molecule type" value="Genomic_DNA"/>
</dbReference>
<comment type="caution">
    <text evidence="3">The sequence shown here is derived from an EMBL/GenBank/DDBJ whole genome shotgun (WGS) entry which is preliminary data.</text>
</comment>
<sequence length="373" mass="40947">MPAPIAKGGRGDNETVGILLDRCRSYHNRRALLYGQPFLPFFRPSLFNISVCFTIHLLITPGIIITVSVLVAAGIAIYESPQFRRWVNNSRRKVAFALYNLGDEIHPRDVSPEDISMTEEVGEAAEERRRKAREEIMQRRALLEARRRRQSSGAMVSFDSLVDKDGRLRSDLGDLEPTAQSTALDTGDSKAVLRHSGQPGPNALTEGRLQAQRELLEPTGRDRLHLTLPSETSSHYPSESLVDLTPTSEVPDADAFASVHSARSPHEPLAQSEYFSTVSSNHSEADTLEYYYAHPNQPAQAPSNPFDHPQDHDISTASSMPGSLSHIGRELTDASSDGTLSEWGHATEGIATPASWSEVGSVVSSDDAHHHQA</sequence>
<keyword evidence="4" id="KW-1185">Reference proteome</keyword>
<feature type="region of interest" description="Disordered" evidence="1">
    <location>
        <begin position="295"/>
        <end position="373"/>
    </location>
</feature>
<keyword evidence="2" id="KW-1133">Transmembrane helix</keyword>
<name>A0A0F4YZP8_RASE3</name>
<evidence type="ECO:0000256" key="2">
    <source>
        <dbReference type="SAM" id="Phobius"/>
    </source>
</evidence>
<dbReference type="Proteomes" id="UP000053958">
    <property type="component" value="Unassembled WGS sequence"/>
</dbReference>
<dbReference type="RefSeq" id="XP_013329918.1">
    <property type="nucleotide sequence ID" value="XM_013474464.1"/>
</dbReference>
<evidence type="ECO:0000313" key="4">
    <source>
        <dbReference type="Proteomes" id="UP000053958"/>
    </source>
</evidence>
<feature type="transmembrane region" description="Helical" evidence="2">
    <location>
        <begin position="46"/>
        <end position="78"/>
    </location>
</feature>
<accession>A0A0F4YZP8</accession>
<dbReference type="AlphaFoldDB" id="A0A0F4YZP8"/>
<evidence type="ECO:0000256" key="1">
    <source>
        <dbReference type="SAM" id="MobiDB-lite"/>
    </source>
</evidence>
<feature type="compositionally biased region" description="Basic and acidic residues" evidence="1">
    <location>
        <begin position="214"/>
        <end position="225"/>
    </location>
</feature>
<gene>
    <name evidence="3" type="ORF">T310_2665</name>
</gene>
<dbReference type="OrthoDB" id="3926760at2759"/>
<keyword evidence="2" id="KW-0812">Transmembrane</keyword>
<feature type="region of interest" description="Disordered" evidence="1">
    <location>
        <begin position="167"/>
        <end position="246"/>
    </location>
</feature>
<keyword evidence="2" id="KW-0472">Membrane</keyword>
<organism evidence="3 4">
    <name type="scientific">Rasamsonia emersonii (strain ATCC 16479 / CBS 393.64 / IMI 116815)</name>
    <dbReference type="NCBI Taxonomy" id="1408163"/>
    <lineage>
        <taxon>Eukaryota</taxon>
        <taxon>Fungi</taxon>
        <taxon>Dikarya</taxon>
        <taxon>Ascomycota</taxon>
        <taxon>Pezizomycotina</taxon>
        <taxon>Eurotiomycetes</taxon>
        <taxon>Eurotiomycetidae</taxon>
        <taxon>Eurotiales</taxon>
        <taxon>Trichocomaceae</taxon>
        <taxon>Rasamsonia</taxon>
    </lineage>
</organism>
<proteinExistence type="predicted"/>
<evidence type="ECO:0000313" key="3">
    <source>
        <dbReference type="EMBL" id="KKA23306.1"/>
    </source>
</evidence>
<reference evidence="3 4" key="1">
    <citation type="submission" date="2015-04" db="EMBL/GenBank/DDBJ databases">
        <authorList>
            <person name="Heijne W.H."/>
            <person name="Fedorova N.D."/>
            <person name="Nierman W.C."/>
            <person name="Vollebregt A.W."/>
            <person name="Zhao Z."/>
            <person name="Wu L."/>
            <person name="Kumar M."/>
            <person name="Stam H."/>
            <person name="van den Berg M.A."/>
            <person name="Pel H.J."/>
        </authorList>
    </citation>
    <scope>NUCLEOTIDE SEQUENCE [LARGE SCALE GENOMIC DNA]</scope>
    <source>
        <strain evidence="3 4">CBS 393.64</strain>
    </source>
</reference>
<protein>
    <submittedName>
        <fullName evidence="3">Uncharacterized protein</fullName>
    </submittedName>
</protein>